<dbReference type="SUPFAM" id="SSF46785">
    <property type="entry name" value="Winged helix' DNA-binding domain"/>
    <property type="match status" value="1"/>
</dbReference>
<dbReference type="Pfam" id="PF13377">
    <property type="entry name" value="Peripla_BP_3"/>
    <property type="match status" value="1"/>
</dbReference>
<dbReference type="InterPro" id="IPR028082">
    <property type="entry name" value="Peripla_BP_I"/>
</dbReference>
<dbReference type="InterPro" id="IPR036390">
    <property type="entry name" value="WH_DNA-bd_sf"/>
</dbReference>
<keyword evidence="1" id="KW-0805">Transcription regulation</keyword>
<dbReference type="RefSeq" id="WP_145076890.1">
    <property type="nucleotide sequence ID" value="NZ_CP036425.1"/>
</dbReference>
<evidence type="ECO:0000256" key="1">
    <source>
        <dbReference type="ARBA" id="ARBA00023015"/>
    </source>
</evidence>
<evidence type="ECO:0000313" key="5">
    <source>
        <dbReference type="EMBL" id="QDU33669.1"/>
    </source>
</evidence>
<sequence>MNGQSLKDLVPRRDQPLHQYVKDTVLAAIESAHFKPGERINSTQELSRLLEVSVVTVHRALQELVSAGILDRRQGLGTFIVDQNERERQLKQLLRIGVVIRSQAMIGDHYHGQLLEGMRQAANNHRVEVALLHYESDMSNPCHAYIHINPMQNEVAYFNSRLPKEAPGIVLAANTEMKNIASVGVDNVDLGRQAVEHLYQLGHRKIAYVGGPLILSDNYDRHAGYIQTCKKLGLGTSGDHILLSQSNILSQTEKTQLSTMFASSNRPTAIFASGFYFALNAYEVANKLHLSVPEKISVIGVDDPRSAMYLLPPLTTMKQPLIETGHAALSLLVEYLRGETLQLQNQTLRSELVIRQSTSAPQ</sequence>
<dbReference type="InterPro" id="IPR036388">
    <property type="entry name" value="WH-like_DNA-bd_sf"/>
</dbReference>
<evidence type="ECO:0000256" key="2">
    <source>
        <dbReference type="ARBA" id="ARBA00023125"/>
    </source>
</evidence>
<proteinExistence type="predicted"/>
<dbReference type="Gene3D" id="3.40.50.2300">
    <property type="match status" value="2"/>
</dbReference>
<dbReference type="CDD" id="cd07377">
    <property type="entry name" value="WHTH_GntR"/>
    <property type="match status" value="1"/>
</dbReference>
<keyword evidence="2" id="KW-0238">DNA-binding</keyword>
<accession>A0A517YTZ0</accession>
<dbReference type="KEGG" id="pcor:KS4_17250"/>
<dbReference type="Gene3D" id="1.10.10.10">
    <property type="entry name" value="Winged helix-like DNA-binding domain superfamily/Winged helix DNA-binding domain"/>
    <property type="match status" value="1"/>
</dbReference>
<evidence type="ECO:0000313" key="6">
    <source>
        <dbReference type="Proteomes" id="UP000317369"/>
    </source>
</evidence>
<dbReference type="InterPro" id="IPR046335">
    <property type="entry name" value="LacI/GalR-like_sensor"/>
</dbReference>
<evidence type="ECO:0000259" key="4">
    <source>
        <dbReference type="PROSITE" id="PS50949"/>
    </source>
</evidence>
<dbReference type="PANTHER" id="PTHR30146:SF109">
    <property type="entry name" value="HTH-TYPE TRANSCRIPTIONAL REGULATOR GALS"/>
    <property type="match status" value="1"/>
</dbReference>
<keyword evidence="6" id="KW-1185">Reference proteome</keyword>
<dbReference type="SMART" id="SM00345">
    <property type="entry name" value="HTH_GNTR"/>
    <property type="match status" value="1"/>
</dbReference>
<dbReference type="Proteomes" id="UP000317369">
    <property type="component" value="Chromosome"/>
</dbReference>
<name>A0A517YTZ0_9BACT</name>
<dbReference type="InterPro" id="IPR000524">
    <property type="entry name" value="Tscrpt_reg_HTH_GntR"/>
</dbReference>
<dbReference type="PANTHER" id="PTHR30146">
    <property type="entry name" value="LACI-RELATED TRANSCRIPTIONAL REPRESSOR"/>
    <property type="match status" value="1"/>
</dbReference>
<dbReference type="CDD" id="cd06267">
    <property type="entry name" value="PBP1_LacI_sugar_binding-like"/>
    <property type="match status" value="1"/>
</dbReference>
<dbReference type="GO" id="GO:0000976">
    <property type="term" value="F:transcription cis-regulatory region binding"/>
    <property type="evidence" value="ECO:0007669"/>
    <property type="project" value="TreeGrafter"/>
</dbReference>
<dbReference type="EMBL" id="CP036425">
    <property type="protein sequence ID" value="QDU33669.1"/>
    <property type="molecule type" value="Genomic_DNA"/>
</dbReference>
<dbReference type="SUPFAM" id="SSF53822">
    <property type="entry name" value="Periplasmic binding protein-like I"/>
    <property type="match status" value="1"/>
</dbReference>
<dbReference type="GO" id="GO:0003700">
    <property type="term" value="F:DNA-binding transcription factor activity"/>
    <property type="evidence" value="ECO:0007669"/>
    <property type="project" value="InterPro"/>
</dbReference>
<feature type="domain" description="HTH gntR-type" evidence="4">
    <location>
        <begin position="15"/>
        <end position="83"/>
    </location>
</feature>
<reference evidence="5 6" key="1">
    <citation type="submission" date="2019-02" db="EMBL/GenBank/DDBJ databases">
        <title>Deep-cultivation of Planctomycetes and their phenomic and genomic characterization uncovers novel biology.</title>
        <authorList>
            <person name="Wiegand S."/>
            <person name="Jogler M."/>
            <person name="Boedeker C."/>
            <person name="Pinto D."/>
            <person name="Vollmers J."/>
            <person name="Rivas-Marin E."/>
            <person name="Kohn T."/>
            <person name="Peeters S.H."/>
            <person name="Heuer A."/>
            <person name="Rast P."/>
            <person name="Oberbeckmann S."/>
            <person name="Bunk B."/>
            <person name="Jeske O."/>
            <person name="Meyerdierks A."/>
            <person name="Storesund J.E."/>
            <person name="Kallscheuer N."/>
            <person name="Luecker S."/>
            <person name="Lage O.M."/>
            <person name="Pohl T."/>
            <person name="Merkel B.J."/>
            <person name="Hornburger P."/>
            <person name="Mueller R.-W."/>
            <person name="Bruemmer F."/>
            <person name="Labrenz M."/>
            <person name="Spormann A.M."/>
            <person name="Op den Camp H."/>
            <person name="Overmann J."/>
            <person name="Amann R."/>
            <person name="Jetten M.S.M."/>
            <person name="Mascher T."/>
            <person name="Medema M.H."/>
            <person name="Devos D.P."/>
            <person name="Kaster A.-K."/>
            <person name="Ovreas L."/>
            <person name="Rohde M."/>
            <person name="Galperin M.Y."/>
            <person name="Jogler C."/>
        </authorList>
    </citation>
    <scope>NUCLEOTIDE SEQUENCE [LARGE SCALE GENOMIC DNA]</scope>
    <source>
        <strain evidence="5 6">KS4</strain>
    </source>
</reference>
<evidence type="ECO:0000256" key="3">
    <source>
        <dbReference type="ARBA" id="ARBA00023163"/>
    </source>
</evidence>
<keyword evidence="3" id="KW-0804">Transcription</keyword>
<protein>
    <submittedName>
        <fullName evidence="5">HTH-type transcriptional repressor CytR</fullName>
    </submittedName>
</protein>
<gene>
    <name evidence="5" type="primary">cytR_2</name>
    <name evidence="5" type="ORF">KS4_17250</name>
</gene>
<dbReference type="OrthoDB" id="9772505at2"/>
<dbReference type="Pfam" id="PF00392">
    <property type="entry name" value="GntR"/>
    <property type="match status" value="1"/>
</dbReference>
<organism evidence="5 6">
    <name type="scientific">Poriferisphaera corsica</name>
    <dbReference type="NCBI Taxonomy" id="2528020"/>
    <lineage>
        <taxon>Bacteria</taxon>
        <taxon>Pseudomonadati</taxon>
        <taxon>Planctomycetota</taxon>
        <taxon>Phycisphaerae</taxon>
        <taxon>Phycisphaerales</taxon>
        <taxon>Phycisphaeraceae</taxon>
        <taxon>Poriferisphaera</taxon>
    </lineage>
</organism>
<dbReference type="PROSITE" id="PS50949">
    <property type="entry name" value="HTH_GNTR"/>
    <property type="match status" value="1"/>
</dbReference>
<dbReference type="AlphaFoldDB" id="A0A517YTZ0"/>